<dbReference type="InterPro" id="IPR015300">
    <property type="entry name" value="DNA-bd_pseudobarrel_sf"/>
</dbReference>
<gene>
    <name evidence="8" type="ORF">Cni_G23854</name>
</gene>
<dbReference type="GO" id="GO:0005634">
    <property type="term" value="C:nucleus"/>
    <property type="evidence" value="ECO:0007669"/>
    <property type="project" value="UniProtKB-SubCell"/>
</dbReference>
<organism evidence="8 9">
    <name type="scientific">Canna indica</name>
    <name type="common">Indian-shot</name>
    <dbReference type="NCBI Taxonomy" id="4628"/>
    <lineage>
        <taxon>Eukaryota</taxon>
        <taxon>Viridiplantae</taxon>
        <taxon>Streptophyta</taxon>
        <taxon>Embryophyta</taxon>
        <taxon>Tracheophyta</taxon>
        <taxon>Spermatophyta</taxon>
        <taxon>Magnoliopsida</taxon>
        <taxon>Liliopsida</taxon>
        <taxon>Zingiberales</taxon>
        <taxon>Cannaceae</taxon>
        <taxon>Canna</taxon>
    </lineage>
</organism>
<keyword evidence="2" id="KW-0805">Transcription regulation</keyword>
<dbReference type="PANTHER" id="PTHR31140:SF70">
    <property type="entry name" value="B3 DOMAIN-CONTAINING PROTEIN OS11G0156000"/>
    <property type="match status" value="1"/>
</dbReference>
<keyword evidence="3" id="KW-0238">DNA-binding</keyword>
<dbReference type="SUPFAM" id="SSF101936">
    <property type="entry name" value="DNA-binding pseudobarrel domain"/>
    <property type="match status" value="1"/>
</dbReference>
<protein>
    <submittedName>
        <fullName evidence="8">B3 domain-containing protein</fullName>
    </submittedName>
</protein>
<dbReference type="PROSITE" id="PS50863">
    <property type="entry name" value="B3"/>
    <property type="match status" value="1"/>
</dbReference>
<evidence type="ECO:0000256" key="3">
    <source>
        <dbReference type="ARBA" id="ARBA00023125"/>
    </source>
</evidence>
<evidence type="ECO:0000313" key="8">
    <source>
        <dbReference type="EMBL" id="WOL15073.1"/>
    </source>
</evidence>
<dbReference type="InterPro" id="IPR003340">
    <property type="entry name" value="B3_DNA-bd"/>
</dbReference>
<dbReference type="GO" id="GO:0003700">
    <property type="term" value="F:DNA-binding transcription factor activity"/>
    <property type="evidence" value="ECO:0007669"/>
    <property type="project" value="InterPro"/>
</dbReference>
<keyword evidence="9" id="KW-1185">Reference proteome</keyword>
<dbReference type="PANTHER" id="PTHR31140">
    <property type="entry name" value="B3 DOMAIN-CONTAINING TRANSCRIPTION FACTOR ABI3"/>
    <property type="match status" value="1"/>
</dbReference>
<dbReference type="EMBL" id="CP136896">
    <property type="protein sequence ID" value="WOL15073.1"/>
    <property type="molecule type" value="Genomic_DNA"/>
</dbReference>
<evidence type="ECO:0000256" key="6">
    <source>
        <dbReference type="SAM" id="MobiDB-lite"/>
    </source>
</evidence>
<sequence>MPTNPTARHHHPQPCSQEPLMVNPHPHFHNTFFQVAAQEEDEDCECEREVPMFEKPLTPSDVGKLNRLVIPKQHAEKYFPLGAGAGSDSGERGVLLSFQDESGTPWRFRYSYWSSSQSYVLTKGWSRFVKEKRLDAGDVVSFARRRGGGDSIYISCRRRGQDEGKPATGADAAVPWKPILYRARAKCSSKATTEIRGGDRGETMGSTHAKRLRLFGVNLECVPELEIRVEQNEWGRKLNGEAKSTDR</sequence>
<evidence type="ECO:0000256" key="5">
    <source>
        <dbReference type="ARBA" id="ARBA00023242"/>
    </source>
</evidence>
<evidence type="ECO:0000256" key="2">
    <source>
        <dbReference type="ARBA" id="ARBA00023015"/>
    </source>
</evidence>
<dbReference type="GO" id="GO:0003677">
    <property type="term" value="F:DNA binding"/>
    <property type="evidence" value="ECO:0007669"/>
    <property type="project" value="UniProtKB-KW"/>
</dbReference>
<evidence type="ECO:0000256" key="4">
    <source>
        <dbReference type="ARBA" id="ARBA00023163"/>
    </source>
</evidence>
<dbReference type="Proteomes" id="UP001327560">
    <property type="component" value="Chromosome 7"/>
</dbReference>
<dbReference type="SMART" id="SM01019">
    <property type="entry name" value="B3"/>
    <property type="match status" value="1"/>
</dbReference>
<feature type="domain" description="TF-B3" evidence="7">
    <location>
        <begin position="53"/>
        <end position="158"/>
    </location>
</feature>
<dbReference type="Pfam" id="PF02362">
    <property type="entry name" value="B3"/>
    <property type="match status" value="1"/>
</dbReference>
<proteinExistence type="predicted"/>
<keyword evidence="4" id="KW-0804">Transcription</keyword>
<evidence type="ECO:0000259" key="7">
    <source>
        <dbReference type="PROSITE" id="PS50863"/>
    </source>
</evidence>
<evidence type="ECO:0000256" key="1">
    <source>
        <dbReference type="ARBA" id="ARBA00004123"/>
    </source>
</evidence>
<comment type="subcellular location">
    <subcellularLocation>
        <location evidence="1">Nucleus</location>
    </subcellularLocation>
</comment>
<keyword evidence="5" id="KW-0539">Nucleus</keyword>
<dbReference type="Gene3D" id="2.40.330.10">
    <property type="entry name" value="DNA-binding pseudobarrel domain"/>
    <property type="match status" value="1"/>
</dbReference>
<dbReference type="AlphaFoldDB" id="A0AAQ3QMM2"/>
<name>A0AAQ3QMM2_9LILI</name>
<feature type="region of interest" description="Disordered" evidence="6">
    <location>
        <begin position="1"/>
        <end position="21"/>
    </location>
</feature>
<dbReference type="InterPro" id="IPR044800">
    <property type="entry name" value="LEC2-like"/>
</dbReference>
<dbReference type="CDD" id="cd10017">
    <property type="entry name" value="B3_DNA"/>
    <property type="match status" value="1"/>
</dbReference>
<accession>A0AAQ3QMM2</accession>
<evidence type="ECO:0000313" key="9">
    <source>
        <dbReference type="Proteomes" id="UP001327560"/>
    </source>
</evidence>
<reference evidence="8 9" key="1">
    <citation type="submission" date="2023-10" db="EMBL/GenBank/DDBJ databases">
        <title>Chromosome-scale genome assembly provides insights into flower coloration mechanisms of Canna indica.</title>
        <authorList>
            <person name="Li C."/>
        </authorList>
    </citation>
    <scope>NUCLEOTIDE SEQUENCE [LARGE SCALE GENOMIC DNA]</scope>
    <source>
        <tissue evidence="8">Flower</tissue>
    </source>
</reference>